<dbReference type="GO" id="GO:0005759">
    <property type="term" value="C:mitochondrial matrix"/>
    <property type="evidence" value="ECO:0007669"/>
    <property type="project" value="TreeGrafter"/>
</dbReference>
<dbReference type="GO" id="GO:0035770">
    <property type="term" value="C:ribonucleoprotein granule"/>
    <property type="evidence" value="ECO:0007669"/>
    <property type="project" value="TreeGrafter"/>
</dbReference>
<dbReference type="PANTHER" id="PTHR21228">
    <property type="entry name" value="FAST LEU-RICH DOMAIN-CONTAINING"/>
    <property type="match status" value="1"/>
</dbReference>
<evidence type="ECO:0000313" key="3">
    <source>
        <dbReference type="Proteomes" id="UP000708208"/>
    </source>
</evidence>
<dbReference type="SMART" id="SM00952">
    <property type="entry name" value="RAP"/>
    <property type="match status" value="1"/>
</dbReference>
<dbReference type="AlphaFoldDB" id="A0A8J2JGB4"/>
<dbReference type="EMBL" id="CAJVCH010002030">
    <property type="protein sequence ID" value="CAG7642379.1"/>
    <property type="molecule type" value="Genomic_DNA"/>
</dbReference>
<dbReference type="InterPro" id="IPR050870">
    <property type="entry name" value="FAST_kinase"/>
</dbReference>
<dbReference type="Pfam" id="PF08373">
    <property type="entry name" value="RAP"/>
    <property type="match status" value="1"/>
</dbReference>
<gene>
    <name evidence="2" type="ORF">AFUS01_LOCUS440</name>
</gene>
<evidence type="ECO:0000259" key="1">
    <source>
        <dbReference type="SMART" id="SM00952"/>
    </source>
</evidence>
<dbReference type="InterPro" id="IPR013584">
    <property type="entry name" value="RAP"/>
</dbReference>
<dbReference type="GO" id="GO:0044528">
    <property type="term" value="P:regulation of mitochondrial mRNA stability"/>
    <property type="evidence" value="ECO:0007669"/>
    <property type="project" value="TreeGrafter"/>
</dbReference>
<dbReference type="PANTHER" id="PTHR21228:SF72">
    <property type="entry name" value="LD32258P"/>
    <property type="match status" value="1"/>
</dbReference>
<feature type="domain" description="RAP" evidence="1">
    <location>
        <begin position="769"/>
        <end position="822"/>
    </location>
</feature>
<comment type="caution">
    <text evidence="2">The sequence shown here is derived from an EMBL/GenBank/DDBJ whole genome shotgun (WGS) entry which is preliminary data.</text>
</comment>
<protein>
    <recommendedName>
        <fullName evidence="1">RAP domain-containing protein</fullName>
    </recommendedName>
</protein>
<dbReference type="Pfam" id="PF08368">
    <property type="entry name" value="FAST_2"/>
    <property type="match status" value="1"/>
</dbReference>
<evidence type="ECO:0000313" key="2">
    <source>
        <dbReference type="EMBL" id="CAG7642379.1"/>
    </source>
</evidence>
<organism evidence="2 3">
    <name type="scientific">Allacma fusca</name>
    <dbReference type="NCBI Taxonomy" id="39272"/>
    <lineage>
        <taxon>Eukaryota</taxon>
        <taxon>Metazoa</taxon>
        <taxon>Ecdysozoa</taxon>
        <taxon>Arthropoda</taxon>
        <taxon>Hexapoda</taxon>
        <taxon>Collembola</taxon>
        <taxon>Symphypleona</taxon>
        <taxon>Sminthuridae</taxon>
        <taxon>Allacma</taxon>
    </lineage>
</organism>
<feature type="non-terminal residue" evidence="2">
    <location>
        <position position="1"/>
    </location>
</feature>
<dbReference type="InterPro" id="IPR013579">
    <property type="entry name" value="FAST_2"/>
</dbReference>
<proteinExistence type="predicted"/>
<dbReference type="Proteomes" id="UP000708208">
    <property type="component" value="Unassembled WGS sequence"/>
</dbReference>
<keyword evidence="3" id="KW-1185">Reference proteome</keyword>
<sequence length="822" mass="95448">MHSLENSNSGSRIQGHNKTDYEASEFAAMLRCIRRFQVPRRRKPLQQTVSNWLYPIGFSSIRVNHMCTVSAYPNFDRSGVQYHFYPEDDDRALTALVESTSMQQIFDTFTSIPKEDLSVRHSVQALAALFGVQKFMFTVGHLFDPSETSEFKNQLDYIKTLRDHPVFQEIVRHVSDHRSEADDEPLAVSLSCLKKLQIGMRTEPAQNIIGELLRRKTSLSLFAISRVFVCMSSESIYGFTIMSQFLPVLYSKVDTMSTDLDVWGVTGALRNCIKCSTPAIHCKYLERLNEVLNENSVVFEINTLCKIIGFLNEISFLHLEVPEKESTSETTISTHDLIRKVCNLLEPRVCEMAMLDALSLNRFVRLKREPANFFSALSKRVSELAEEDPTVSLMSVIQPKSLAEQKKLSQFMHDFLDKCTYFENVYFRVYQILKRIQFDPLLYHKYWSKMTELLVNQDSKSDVEGIFRDDFEDDTATDLTDEGLLISSGHFLKQNFFHIVSDYVHLRNQKIICAKLNNRRFNCNSQRCMIILDSTDEFWNNSFVPYEILKLMCSSGFYFPGALERVSKIICEFPNDVSVLFVERFLRACFMFGVEDIKGIEESARIISRNSHELYPFHLLSSFLALCFQGCLDRESVAKTFCPEFLDELDRNIAAMGYKSRKSWRLRNVFMELNRAVCLDMPEANVPWFHEKYCRDEAESRGYLRHTDLHSEVAQVLEDVLGNEYFARGTYSPYFYPIDFLIETNEFGHPVQIRSKSSQEKVEGARIAIIVNTSKDFTNYERKLKGRHVLMKRHLEIMGYRVVSIDPKQWNNFHMRNQSAKR</sequence>
<accession>A0A8J2JGB4</accession>
<name>A0A8J2JGB4_9HEXA</name>
<dbReference type="OrthoDB" id="385235at2759"/>
<dbReference type="GO" id="GO:0003723">
    <property type="term" value="F:RNA binding"/>
    <property type="evidence" value="ECO:0007669"/>
    <property type="project" value="TreeGrafter"/>
</dbReference>
<dbReference type="GO" id="GO:0000963">
    <property type="term" value="P:mitochondrial RNA processing"/>
    <property type="evidence" value="ECO:0007669"/>
    <property type="project" value="TreeGrafter"/>
</dbReference>
<reference evidence="2" key="1">
    <citation type="submission" date="2021-06" db="EMBL/GenBank/DDBJ databases">
        <authorList>
            <person name="Hodson N. C."/>
            <person name="Mongue J. A."/>
            <person name="Jaron S. K."/>
        </authorList>
    </citation>
    <scope>NUCLEOTIDE SEQUENCE</scope>
</reference>